<evidence type="ECO:0000313" key="2">
    <source>
        <dbReference type="EMBL" id="RUT35746.1"/>
    </source>
</evidence>
<organism evidence="2 3">
    <name type="scientific">Paenibacillus zeisoli</name>
    <dbReference type="NCBI Taxonomy" id="2496267"/>
    <lineage>
        <taxon>Bacteria</taxon>
        <taxon>Bacillati</taxon>
        <taxon>Bacillota</taxon>
        <taxon>Bacilli</taxon>
        <taxon>Bacillales</taxon>
        <taxon>Paenibacillaceae</taxon>
        <taxon>Paenibacillus</taxon>
    </lineage>
</organism>
<dbReference type="AlphaFoldDB" id="A0A433XNV3"/>
<keyword evidence="1" id="KW-0812">Transmembrane</keyword>
<evidence type="ECO:0000313" key="3">
    <source>
        <dbReference type="Proteomes" id="UP000272464"/>
    </source>
</evidence>
<keyword evidence="1" id="KW-0472">Membrane</keyword>
<protein>
    <submittedName>
        <fullName evidence="2">Uncharacterized protein</fullName>
    </submittedName>
</protein>
<dbReference type="Proteomes" id="UP000272464">
    <property type="component" value="Unassembled WGS sequence"/>
</dbReference>
<evidence type="ECO:0000256" key="1">
    <source>
        <dbReference type="SAM" id="Phobius"/>
    </source>
</evidence>
<comment type="caution">
    <text evidence="2">The sequence shown here is derived from an EMBL/GenBank/DDBJ whole genome shotgun (WGS) entry which is preliminary data.</text>
</comment>
<dbReference type="OrthoDB" id="2654957at2"/>
<gene>
    <name evidence="2" type="ORF">EJP77_01635</name>
</gene>
<dbReference type="RefSeq" id="WP_127197446.1">
    <property type="nucleotide sequence ID" value="NZ_RZNX01000001.1"/>
</dbReference>
<proteinExistence type="predicted"/>
<name>A0A433XNV3_9BACL</name>
<reference evidence="2 3" key="1">
    <citation type="submission" date="2018-12" db="EMBL/GenBank/DDBJ databases">
        <authorList>
            <person name="Sun L."/>
            <person name="Chen Z."/>
        </authorList>
    </citation>
    <scope>NUCLEOTIDE SEQUENCE [LARGE SCALE GENOMIC DNA]</scope>
    <source>
        <strain evidence="2 3">3-5-3</strain>
    </source>
</reference>
<dbReference type="EMBL" id="RZNX01000001">
    <property type="protein sequence ID" value="RUT35746.1"/>
    <property type="molecule type" value="Genomic_DNA"/>
</dbReference>
<feature type="transmembrane region" description="Helical" evidence="1">
    <location>
        <begin position="6"/>
        <end position="26"/>
    </location>
</feature>
<keyword evidence="3" id="KW-1185">Reference proteome</keyword>
<sequence>MEPYIFWMIIILLFVLLILFNNKHILSAPLRDINKRLRALADKVDSGQSSGTDITEWERCLAFLETRPSEFNKLEMEIRIRAKFATYLERHYPNDPRLPYLQEIASHPKDTIWGMKINMWDKK</sequence>
<keyword evidence="1" id="KW-1133">Transmembrane helix</keyword>
<accession>A0A433XNV3</accession>